<dbReference type="InterPro" id="IPR000719">
    <property type="entry name" value="Prot_kinase_dom"/>
</dbReference>
<dbReference type="OrthoDB" id="5981483at2759"/>
<dbReference type="InterPro" id="IPR045063">
    <property type="entry name" value="Dynamin_N"/>
</dbReference>
<dbReference type="RefSeq" id="XP_002110684.1">
    <property type="nucleotide sequence ID" value="XM_002110648.1"/>
</dbReference>
<dbReference type="GeneID" id="6752428"/>
<dbReference type="Pfam" id="PF00350">
    <property type="entry name" value="Dynamin_N"/>
    <property type="match status" value="1"/>
</dbReference>
<gene>
    <name evidence="3" type="ORF">TRIADDRAFT_54951</name>
</gene>
<feature type="domain" description="Protein kinase" evidence="2">
    <location>
        <begin position="376"/>
        <end position="802"/>
    </location>
</feature>
<dbReference type="Gene3D" id="3.40.50.300">
    <property type="entry name" value="P-loop containing nucleotide triphosphate hydrolases"/>
    <property type="match status" value="1"/>
</dbReference>
<evidence type="ECO:0000313" key="3">
    <source>
        <dbReference type="EMBL" id="EDV26688.1"/>
    </source>
</evidence>
<dbReference type="eggNOG" id="ENOG502SRT1">
    <property type="taxonomic scope" value="Eukaryota"/>
</dbReference>
<dbReference type="SUPFAM" id="SSF56112">
    <property type="entry name" value="Protein kinase-like (PK-like)"/>
    <property type="match status" value="1"/>
</dbReference>
<evidence type="ECO:0000256" key="1">
    <source>
        <dbReference type="ARBA" id="ARBA00008171"/>
    </source>
</evidence>
<evidence type="ECO:0000313" key="4">
    <source>
        <dbReference type="Proteomes" id="UP000009022"/>
    </source>
</evidence>
<organism evidence="3 4">
    <name type="scientific">Trichoplax adhaerens</name>
    <name type="common">Trichoplax reptans</name>
    <dbReference type="NCBI Taxonomy" id="10228"/>
    <lineage>
        <taxon>Eukaryota</taxon>
        <taxon>Metazoa</taxon>
        <taxon>Placozoa</taxon>
        <taxon>Uniplacotomia</taxon>
        <taxon>Trichoplacea</taxon>
        <taxon>Trichoplacidae</taxon>
        <taxon>Trichoplax</taxon>
    </lineage>
</organism>
<dbReference type="GO" id="GO:0004672">
    <property type="term" value="F:protein kinase activity"/>
    <property type="evidence" value="ECO:0007669"/>
    <property type="project" value="InterPro"/>
</dbReference>
<dbReference type="Pfam" id="PF07714">
    <property type="entry name" value="PK_Tyr_Ser-Thr"/>
    <property type="match status" value="1"/>
</dbReference>
<dbReference type="InParanoid" id="B3RTF9"/>
<name>B3RTF9_TRIAD</name>
<dbReference type="InterPro" id="IPR027417">
    <property type="entry name" value="P-loop_NTPase"/>
</dbReference>
<sequence length="802" mass="92929">MQCDESSLLEEFRYPILVIGETSAGKSSFLNYLLGIDILSVHTLSCTNKICELTYGKEPQIKIIDTSDGRLIKSKIWTSENEQTAIQEIRSIITEAGLIKDSGTDNRIQVNEISINLLIRIYWPSEILKGGLQIVDSPGFGEQVELPHVLKNYIYKAVSYIFVINSANAGGIQEERKAKTANYNGILPQEAVQLFKLLYNLIPISHKQKLSRLYSFIVAFVEEVKETCRYYLELMESELKENQIKLQRLAKTTQLCITELSVEKNKIIDRIVDKYVKHIKSADIEGLTTWSEDDFSNEEFDEDNLKKLQECAATKIQERLNIYLQPAVQQIQKDLYIEKDSLLEKLTTRLNKINDQVQLRLVEQSGKENKLQTIHFDSDSRIGYSNFSELYGFYDVWADMNAAKKVTLVLTSPVWMAPVFIARSIYLIAMLIKSQNHQEEIQEFKQNKARKMKEYTFIVLEHISSENFARKFIVDTFDSLVNSLLISVKKNILESCQCREEAIKKVLKDKRPAKERSRLYRPIKRQAENLLAKLKNFYLQHLSESSIKFENLHGFCEESVPLSFGLKVNLYRAKFQRNGQLTPAIIQVPVDKSAHSMHDFISDCQIIKSQESQYFAKFLGIYYTPSPTITPIGIFKNSILTLQDLILNDQTIVSDTDKDLTRLKKIYFMIIFREDQLELKLCHATTESTLYQCNNFEKSTIHYYLAPEVLKYNSYEEALDIYSLAILFWEIWYWKLIANAFNWNIGTDHDQKIKDLFATNELVPKLHEDMSNICADSLAIDPERRPDIKSWHHKLEEALKSH</sequence>
<dbReference type="KEGG" id="tad:TRIADDRAFT_54951"/>
<dbReference type="Gene3D" id="1.10.510.10">
    <property type="entry name" value="Transferase(Phosphotransferase) domain 1"/>
    <property type="match status" value="1"/>
</dbReference>
<dbReference type="PANTHER" id="PTHR26392:SF92">
    <property type="entry name" value="PROTEIN KINASE DOMAIN-CONTAINING PROTEIN"/>
    <property type="match status" value="1"/>
</dbReference>
<dbReference type="CTD" id="6752428"/>
<keyword evidence="4" id="KW-1185">Reference proteome</keyword>
<comment type="similarity">
    <text evidence="1">Belongs to the protein kinase superfamily. TKL Ser/Thr protein kinase family. ROCO subfamily.</text>
</comment>
<dbReference type="HOGENOM" id="CLU_011921_0_0_1"/>
<proteinExistence type="inferred from homology"/>
<evidence type="ECO:0000259" key="2">
    <source>
        <dbReference type="PROSITE" id="PS50011"/>
    </source>
</evidence>
<dbReference type="InterPro" id="IPR011009">
    <property type="entry name" value="Kinase-like_dom_sf"/>
</dbReference>
<dbReference type="PANTHER" id="PTHR26392">
    <property type="entry name" value="MITOGEN-ACTIVATED PROTEIN KINASE KINASE KINASE 7-RELATED"/>
    <property type="match status" value="1"/>
</dbReference>
<dbReference type="SUPFAM" id="SSF52540">
    <property type="entry name" value="P-loop containing nucleoside triphosphate hydrolases"/>
    <property type="match status" value="1"/>
</dbReference>
<protein>
    <recommendedName>
        <fullName evidence="2">Protein kinase domain-containing protein</fullName>
    </recommendedName>
</protein>
<dbReference type="InterPro" id="IPR001245">
    <property type="entry name" value="Ser-Thr/Tyr_kinase_cat_dom"/>
</dbReference>
<dbReference type="AlphaFoldDB" id="B3RTF9"/>
<dbReference type="Proteomes" id="UP000009022">
    <property type="component" value="Unassembled WGS sequence"/>
</dbReference>
<accession>B3RTF9</accession>
<dbReference type="EMBL" id="DS985243">
    <property type="protein sequence ID" value="EDV26688.1"/>
    <property type="molecule type" value="Genomic_DNA"/>
</dbReference>
<dbReference type="PROSITE" id="PS50011">
    <property type="entry name" value="PROTEIN_KINASE_DOM"/>
    <property type="match status" value="1"/>
</dbReference>
<reference evidence="3 4" key="1">
    <citation type="journal article" date="2008" name="Nature">
        <title>The Trichoplax genome and the nature of placozoans.</title>
        <authorList>
            <person name="Srivastava M."/>
            <person name="Begovic E."/>
            <person name="Chapman J."/>
            <person name="Putnam N.H."/>
            <person name="Hellsten U."/>
            <person name="Kawashima T."/>
            <person name="Kuo A."/>
            <person name="Mitros T."/>
            <person name="Salamov A."/>
            <person name="Carpenter M.L."/>
            <person name="Signorovitch A.Y."/>
            <person name="Moreno M.A."/>
            <person name="Kamm K."/>
            <person name="Grimwood J."/>
            <person name="Schmutz J."/>
            <person name="Shapiro H."/>
            <person name="Grigoriev I.V."/>
            <person name="Buss L.W."/>
            <person name="Schierwater B."/>
            <person name="Dellaporta S.L."/>
            <person name="Rokhsar D.S."/>
        </authorList>
    </citation>
    <scope>NUCLEOTIDE SEQUENCE [LARGE SCALE GENOMIC DNA]</scope>
    <source>
        <strain evidence="3 4">Grell-BS-1999</strain>
    </source>
</reference>
<dbReference type="GO" id="GO:0005524">
    <property type="term" value="F:ATP binding"/>
    <property type="evidence" value="ECO:0007669"/>
    <property type="project" value="InterPro"/>
</dbReference>
<dbReference type="PhylomeDB" id="B3RTF9"/>